<dbReference type="CDD" id="cd16917">
    <property type="entry name" value="HATPase_UhpB-NarQ-NarX-like"/>
    <property type="match status" value="1"/>
</dbReference>
<keyword evidence="5" id="KW-0547">Nucleotide-binding</keyword>
<evidence type="ECO:0000256" key="3">
    <source>
        <dbReference type="ARBA" id="ARBA00022553"/>
    </source>
</evidence>
<feature type="domain" description="Signal transduction histidine kinase subgroup 3 dimerisation and phosphoacceptor" evidence="9">
    <location>
        <begin position="1"/>
        <end position="48"/>
    </location>
</feature>
<organism evidence="12">
    <name type="scientific">Isoptericola variabilis (strain 225)</name>
    <dbReference type="NCBI Taxonomy" id="743718"/>
    <lineage>
        <taxon>Bacteria</taxon>
        <taxon>Bacillati</taxon>
        <taxon>Actinomycetota</taxon>
        <taxon>Actinomycetes</taxon>
        <taxon>Micrococcales</taxon>
        <taxon>Promicromonosporaceae</taxon>
        <taxon>Isoptericola</taxon>
    </lineage>
</organism>
<evidence type="ECO:0000313" key="12">
    <source>
        <dbReference type="Proteomes" id="UP000009236"/>
    </source>
</evidence>
<accession>F6FT32</accession>
<proteinExistence type="predicted"/>
<evidence type="ECO:0000256" key="8">
    <source>
        <dbReference type="ARBA" id="ARBA00023012"/>
    </source>
</evidence>
<feature type="domain" description="Histidine kinase/HSP90-like ATPase" evidence="10">
    <location>
        <begin position="86"/>
        <end position="141"/>
    </location>
</feature>
<name>F6FT32_ISOV2</name>
<dbReference type="Pfam" id="PF13581">
    <property type="entry name" value="HATPase_c_2"/>
    <property type="match status" value="1"/>
</dbReference>
<keyword evidence="4" id="KW-0808">Transferase</keyword>
<dbReference type="SUPFAM" id="SSF55874">
    <property type="entry name" value="ATPase domain of HSP90 chaperone/DNA topoisomerase II/histidine kinase"/>
    <property type="match status" value="1"/>
</dbReference>
<evidence type="ECO:0000256" key="1">
    <source>
        <dbReference type="ARBA" id="ARBA00000085"/>
    </source>
</evidence>
<protein>
    <recommendedName>
        <fullName evidence="2">histidine kinase</fullName>
        <ecNumber evidence="2">2.7.13.3</ecNumber>
    </recommendedName>
</protein>
<dbReference type="Gene3D" id="3.30.565.10">
    <property type="entry name" value="Histidine kinase-like ATPase, C-terminal domain"/>
    <property type="match status" value="1"/>
</dbReference>
<dbReference type="InterPro" id="IPR003594">
    <property type="entry name" value="HATPase_dom"/>
</dbReference>
<keyword evidence="8" id="KW-0902">Two-component regulatory system</keyword>
<evidence type="ECO:0000313" key="11">
    <source>
        <dbReference type="EMBL" id="AEG44103.1"/>
    </source>
</evidence>
<dbReference type="STRING" id="743718.Isova_1335"/>
<dbReference type="InterPro" id="IPR050482">
    <property type="entry name" value="Sensor_HK_TwoCompSys"/>
</dbReference>
<dbReference type="Pfam" id="PF07730">
    <property type="entry name" value="HisKA_3"/>
    <property type="match status" value="1"/>
</dbReference>
<dbReference type="GO" id="GO:0016020">
    <property type="term" value="C:membrane"/>
    <property type="evidence" value="ECO:0007669"/>
    <property type="project" value="InterPro"/>
</dbReference>
<evidence type="ECO:0000256" key="7">
    <source>
        <dbReference type="ARBA" id="ARBA00022840"/>
    </source>
</evidence>
<gene>
    <name evidence="11" type="ordered locus">Isova_1335</name>
</gene>
<dbReference type="HOGENOM" id="CLU_1553206_0_0_11"/>
<dbReference type="PANTHER" id="PTHR24421">
    <property type="entry name" value="NITRATE/NITRITE SENSOR PROTEIN NARX-RELATED"/>
    <property type="match status" value="1"/>
</dbReference>
<keyword evidence="7" id="KW-0067">ATP-binding</keyword>
<dbReference type="InterPro" id="IPR036890">
    <property type="entry name" value="HATPase_C_sf"/>
</dbReference>
<evidence type="ECO:0000256" key="2">
    <source>
        <dbReference type="ARBA" id="ARBA00012438"/>
    </source>
</evidence>
<dbReference type="GO" id="GO:0046983">
    <property type="term" value="F:protein dimerization activity"/>
    <property type="evidence" value="ECO:0007669"/>
    <property type="project" value="InterPro"/>
</dbReference>
<dbReference type="InterPro" id="IPR011712">
    <property type="entry name" value="Sig_transdc_His_kin_sub3_dim/P"/>
</dbReference>
<reference evidence="11 12" key="1">
    <citation type="submission" date="2011-05" db="EMBL/GenBank/DDBJ databases">
        <title>Complete sequence of Isoptericola variabilis 225.</title>
        <authorList>
            <consortium name="US DOE Joint Genome Institute"/>
            <person name="Lucas S."/>
            <person name="Han J."/>
            <person name="Lapidus A."/>
            <person name="Cheng J.-F."/>
            <person name="Goodwin L."/>
            <person name="Pitluck S."/>
            <person name="Peters L."/>
            <person name="Mikhailova N."/>
            <person name="Zeytun A."/>
            <person name="Han C."/>
            <person name="Tapia R."/>
            <person name="Land M."/>
            <person name="Hauser L."/>
            <person name="Kyrpides N."/>
            <person name="Ivanova N."/>
            <person name="Pagani I."/>
            <person name="Siebers A."/>
            <person name="Allgaier M."/>
            <person name="Thelen M."/>
            <person name="Hugenholtz P."/>
            <person name="Gladden J."/>
            <person name="Woyke T."/>
        </authorList>
    </citation>
    <scope>NUCLEOTIDE SEQUENCE [LARGE SCALE GENOMIC DNA]</scope>
    <source>
        <strain evidence="12">225</strain>
    </source>
</reference>
<sequence length="172" mass="17758">MTAIAVRAQAGQVAAAPDAAVDALRVIEAEARRTLGEMRSLVHVLRDDTWPGADLGGLDPLDAVAGLAAAGPPEVRVHVSDDLRPLEPATAAAVFRTAQEAVTNARRHARGASRVDVTVDRADGAVRLRVHDDGTPAGHPGTGYGLPGMAERAALPRRGRPLGVRVGAPVIS</sequence>
<dbReference type="PANTHER" id="PTHR24421:SF10">
    <property type="entry name" value="NITRATE_NITRITE SENSOR PROTEIN NARQ"/>
    <property type="match status" value="1"/>
</dbReference>
<evidence type="ECO:0000256" key="4">
    <source>
        <dbReference type="ARBA" id="ARBA00022679"/>
    </source>
</evidence>
<dbReference type="Proteomes" id="UP000009236">
    <property type="component" value="Chromosome"/>
</dbReference>
<dbReference type="GO" id="GO:0000155">
    <property type="term" value="F:phosphorelay sensor kinase activity"/>
    <property type="evidence" value="ECO:0007669"/>
    <property type="project" value="InterPro"/>
</dbReference>
<evidence type="ECO:0000259" key="10">
    <source>
        <dbReference type="Pfam" id="PF13581"/>
    </source>
</evidence>
<dbReference type="KEGG" id="iva:Isova_1335"/>
<dbReference type="RefSeq" id="WP_013838495.1">
    <property type="nucleotide sequence ID" value="NC_015588.1"/>
</dbReference>
<keyword evidence="6 11" id="KW-0418">Kinase</keyword>
<keyword evidence="3" id="KW-0597">Phosphoprotein</keyword>
<comment type="catalytic activity">
    <reaction evidence="1">
        <text>ATP + protein L-histidine = ADP + protein N-phospho-L-histidine.</text>
        <dbReference type="EC" id="2.7.13.3"/>
    </reaction>
</comment>
<dbReference type="EC" id="2.7.13.3" evidence="2"/>
<dbReference type="eggNOG" id="COG4585">
    <property type="taxonomic scope" value="Bacteria"/>
</dbReference>
<dbReference type="EMBL" id="CP002810">
    <property type="protein sequence ID" value="AEG44103.1"/>
    <property type="molecule type" value="Genomic_DNA"/>
</dbReference>
<dbReference type="GO" id="GO:0005524">
    <property type="term" value="F:ATP binding"/>
    <property type="evidence" value="ECO:0007669"/>
    <property type="project" value="UniProtKB-KW"/>
</dbReference>
<evidence type="ECO:0000259" key="9">
    <source>
        <dbReference type="Pfam" id="PF07730"/>
    </source>
</evidence>
<evidence type="ECO:0000256" key="5">
    <source>
        <dbReference type="ARBA" id="ARBA00022741"/>
    </source>
</evidence>
<keyword evidence="12" id="KW-1185">Reference proteome</keyword>
<dbReference type="AlphaFoldDB" id="F6FT32"/>
<evidence type="ECO:0000256" key="6">
    <source>
        <dbReference type="ARBA" id="ARBA00022777"/>
    </source>
</evidence>